<evidence type="ECO:0000313" key="5">
    <source>
        <dbReference type="Proteomes" id="UP001499959"/>
    </source>
</evidence>
<dbReference type="Gene3D" id="3.90.220.20">
    <property type="entry name" value="DNA methylase specificity domains"/>
    <property type="match status" value="2"/>
</dbReference>
<dbReference type="InterPro" id="IPR051212">
    <property type="entry name" value="Type-I_RE_S_subunit"/>
</dbReference>
<evidence type="ECO:0008006" key="6">
    <source>
        <dbReference type="Google" id="ProtNLM"/>
    </source>
</evidence>
<feature type="region of interest" description="Disordered" evidence="3">
    <location>
        <begin position="60"/>
        <end position="96"/>
    </location>
</feature>
<evidence type="ECO:0000256" key="1">
    <source>
        <dbReference type="ARBA" id="ARBA00022747"/>
    </source>
</evidence>
<dbReference type="PANTHER" id="PTHR43140:SF1">
    <property type="entry name" value="TYPE I RESTRICTION ENZYME ECOKI SPECIFICITY SUBUNIT"/>
    <property type="match status" value="1"/>
</dbReference>
<dbReference type="SUPFAM" id="SSF116734">
    <property type="entry name" value="DNA methylase specificity domain"/>
    <property type="match status" value="2"/>
</dbReference>
<dbReference type="InterPro" id="IPR044946">
    <property type="entry name" value="Restrct_endonuc_typeI_TRD_sf"/>
</dbReference>
<proteinExistence type="predicted"/>
<sequence length="390" mass="42152">MDLPPRSEQIRIVEKLEELLSDLDAGVAELKAAQAKLVRYRQSLLKAAVEGALTAEWRAARAGAHPPPRAGEGQGGGTAPPSQPSPARGGRGQSDTGAQLLERILSERRARWEAKQLAKFAEQGKAPPKDWQKKYPEPVQPDTRDLPKLPEAWVWASLDQLTEFITSGSRGWADYYSAEGAIFIRSQNINKDRLDLSDTAFVRPPKNNDGLRASVQKHDLLLTITGANVGKTACVEINLNEAYVSQHVALIRLVEAALDNFIHLFLTSSSGGRGQLDKEAYGAGKPGLNLQQVGSVHIPLPGRAEISAIMAILKAQLEVISEQNQSIDGLLKQSTAQRKNILRAAFSGQLVPQDPNDEPASALLARIRAQREADTGASASKRGRKAKGAA</sequence>
<dbReference type="EMBL" id="BAABJE010000023">
    <property type="protein sequence ID" value="GAA4805649.1"/>
    <property type="molecule type" value="Genomic_DNA"/>
</dbReference>
<keyword evidence="1" id="KW-0680">Restriction system</keyword>
<keyword evidence="2" id="KW-0238">DNA-binding</keyword>
<reference evidence="5" key="1">
    <citation type="journal article" date="2019" name="Int. J. Syst. Evol. Microbiol.">
        <title>The Global Catalogue of Microorganisms (GCM) 10K type strain sequencing project: providing services to taxonomists for standard genome sequencing and annotation.</title>
        <authorList>
            <consortium name="The Broad Institute Genomics Platform"/>
            <consortium name="The Broad Institute Genome Sequencing Center for Infectious Disease"/>
            <person name="Wu L."/>
            <person name="Ma J."/>
        </authorList>
    </citation>
    <scope>NUCLEOTIDE SEQUENCE [LARGE SCALE GENOMIC DNA]</scope>
    <source>
        <strain evidence="5">JCM 18204</strain>
    </source>
</reference>
<keyword evidence="5" id="KW-1185">Reference proteome</keyword>
<evidence type="ECO:0000313" key="4">
    <source>
        <dbReference type="EMBL" id="GAA4805649.1"/>
    </source>
</evidence>
<dbReference type="Proteomes" id="UP001499959">
    <property type="component" value="Unassembled WGS sequence"/>
</dbReference>
<protein>
    <recommendedName>
        <fullName evidence="6">Type I restriction modification DNA specificity domain-containing protein</fullName>
    </recommendedName>
</protein>
<comment type="caution">
    <text evidence="4">The sequence shown here is derived from an EMBL/GenBank/DDBJ whole genome shotgun (WGS) entry which is preliminary data.</text>
</comment>
<feature type="compositionally biased region" description="Basic residues" evidence="3">
    <location>
        <begin position="381"/>
        <end position="390"/>
    </location>
</feature>
<evidence type="ECO:0000256" key="3">
    <source>
        <dbReference type="SAM" id="MobiDB-lite"/>
    </source>
</evidence>
<evidence type="ECO:0000256" key="2">
    <source>
        <dbReference type="ARBA" id="ARBA00023125"/>
    </source>
</evidence>
<name>A0ABP9C8P9_9GAMM</name>
<dbReference type="PANTHER" id="PTHR43140">
    <property type="entry name" value="TYPE-1 RESTRICTION ENZYME ECOKI SPECIFICITY PROTEIN"/>
    <property type="match status" value="1"/>
</dbReference>
<feature type="region of interest" description="Disordered" evidence="3">
    <location>
        <begin position="368"/>
        <end position="390"/>
    </location>
</feature>
<gene>
    <name evidence="4" type="ORF">GCM10023307_35420</name>
</gene>
<organism evidence="4 5">
    <name type="scientific">Lysobacter hankyongensis</name>
    <dbReference type="NCBI Taxonomy" id="1176535"/>
    <lineage>
        <taxon>Bacteria</taxon>
        <taxon>Pseudomonadati</taxon>
        <taxon>Pseudomonadota</taxon>
        <taxon>Gammaproteobacteria</taxon>
        <taxon>Lysobacterales</taxon>
        <taxon>Lysobacteraceae</taxon>
        <taxon>Lysobacter</taxon>
    </lineage>
</organism>
<accession>A0ABP9C8P9</accession>
<feature type="region of interest" description="Disordered" evidence="3">
    <location>
        <begin position="119"/>
        <end position="144"/>
    </location>
</feature>
<feature type="compositionally biased region" description="Basic and acidic residues" evidence="3">
    <location>
        <begin position="127"/>
        <end position="144"/>
    </location>
</feature>